<dbReference type="Proteomes" id="UP000653076">
    <property type="component" value="Unassembled WGS sequence"/>
</dbReference>
<comment type="caution">
    <text evidence="2">The sequence shown here is derived from an EMBL/GenBank/DDBJ whole genome shotgun (WGS) entry which is preliminary data.</text>
</comment>
<evidence type="ECO:0000313" key="3">
    <source>
        <dbReference type="Proteomes" id="UP000653076"/>
    </source>
</evidence>
<name>A0ABQ4J4M3_9ACTN</name>
<dbReference type="InterPro" id="IPR057727">
    <property type="entry name" value="WCX_dom"/>
</dbReference>
<evidence type="ECO:0000259" key="1">
    <source>
        <dbReference type="Pfam" id="PF25583"/>
    </source>
</evidence>
<gene>
    <name evidence="2" type="ORF">Vqi01_01270</name>
</gene>
<feature type="domain" description="WCX" evidence="1">
    <location>
        <begin position="33"/>
        <end position="65"/>
    </location>
</feature>
<sequence>MSPFIHDGVVEELGPQRCRLTLGSWSWSWSWPGLAAAVGRFDADIHVIGPPELRAAFAQLARRYADAAADAGPEDADAAADAGRE</sequence>
<keyword evidence="3" id="KW-1185">Reference proteome</keyword>
<dbReference type="Pfam" id="PF25583">
    <property type="entry name" value="WCX"/>
    <property type="match status" value="1"/>
</dbReference>
<reference evidence="2 3" key="1">
    <citation type="submission" date="2021-01" db="EMBL/GenBank/DDBJ databases">
        <title>Whole genome shotgun sequence of Verrucosispora qiuiae NBRC 106684.</title>
        <authorList>
            <person name="Komaki H."/>
            <person name="Tamura T."/>
        </authorList>
    </citation>
    <scope>NUCLEOTIDE SEQUENCE [LARGE SCALE GENOMIC DNA]</scope>
    <source>
        <strain evidence="2 3">NBRC 106684</strain>
    </source>
</reference>
<evidence type="ECO:0000313" key="2">
    <source>
        <dbReference type="EMBL" id="GIJ24965.1"/>
    </source>
</evidence>
<proteinExistence type="predicted"/>
<accession>A0ABQ4J4M3</accession>
<dbReference type="EMBL" id="BOPC01000002">
    <property type="protein sequence ID" value="GIJ24965.1"/>
    <property type="molecule type" value="Genomic_DNA"/>
</dbReference>
<organism evidence="2 3">
    <name type="scientific">Micromonospora qiuiae</name>
    <dbReference type="NCBI Taxonomy" id="502268"/>
    <lineage>
        <taxon>Bacteria</taxon>
        <taxon>Bacillati</taxon>
        <taxon>Actinomycetota</taxon>
        <taxon>Actinomycetes</taxon>
        <taxon>Micromonosporales</taxon>
        <taxon>Micromonosporaceae</taxon>
        <taxon>Micromonospora</taxon>
    </lineage>
</organism>
<protein>
    <recommendedName>
        <fullName evidence="1">WCX domain-containing protein</fullName>
    </recommendedName>
</protein>